<dbReference type="PANTHER" id="PTHR43757:SF2">
    <property type="entry name" value="AMINOMETHYLTRANSFERASE, MITOCHONDRIAL"/>
    <property type="match status" value="1"/>
</dbReference>
<dbReference type="InterPro" id="IPR027266">
    <property type="entry name" value="TrmE/GcvT-like"/>
</dbReference>
<evidence type="ECO:0000313" key="3">
    <source>
        <dbReference type="EMBL" id="QIS11595.1"/>
    </source>
</evidence>
<proteinExistence type="predicted"/>
<evidence type="ECO:0000313" key="4">
    <source>
        <dbReference type="Proteomes" id="UP000503540"/>
    </source>
</evidence>
<dbReference type="KEGG" id="nah:F5544_18620"/>
<organism evidence="3 4">
    <name type="scientific">Nocardia arthritidis</name>
    <dbReference type="NCBI Taxonomy" id="228602"/>
    <lineage>
        <taxon>Bacteria</taxon>
        <taxon>Bacillati</taxon>
        <taxon>Actinomycetota</taxon>
        <taxon>Actinomycetes</taxon>
        <taxon>Mycobacteriales</taxon>
        <taxon>Nocardiaceae</taxon>
        <taxon>Nocardia</taxon>
    </lineage>
</organism>
<dbReference type="Pfam" id="PF01571">
    <property type="entry name" value="GCV_T"/>
    <property type="match status" value="1"/>
</dbReference>
<feature type="domain" description="GCVT N-terminal" evidence="1">
    <location>
        <begin position="11"/>
        <end position="233"/>
    </location>
</feature>
<dbReference type="Pfam" id="PF08669">
    <property type="entry name" value="GCV_T_C"/>
    <property type="match status" value="1"/>
</dbReference>
<dbReference type="InterPro" id="IPR006222">
    <property type="entry name" value="GCVT_N"/>
</dbReference>
<gene>
    <name evidence="3" type="ORF">F5544_18620</name>
</gene>
<dbReference type="InterPro" id="IPR029043">
    <property type="entry name" value="GcvT/YgfZ_C"/>
</dbReference>
<evidence type="ECO:0000259" key="1">
    <source>
        <dbReference type="Pfam" id="PF01571"/>
    </source>
</evidence>
<name>A0A6G9YE87_9NOCA</name>
<dbReference type="InterPro" id="IPR028896">
    <property type="entry name" value="GcvT/YgfZ/DmdA"/>
</dbReference>
<feature type="domain" description="Aminomethyltransferase C-terminal" evidence="2">
    <location>
        <begin position="265"/>
        <end position="317"/>
    </location>
</feature>
<dbReference type="Proteomes" id="UP000503540">
    <property type="component" value="Chromosome"/>
</dbReference>
<dbReference type="Gene3D" id="3.30.1360.120">
    <property type="entry name" value="Probable tRNA modification gtpase trme, domain 1"/>
    <property type="match status" value="1"/>
</dbReference>
<protein>
    <recommendedName>
        <fullName evidence="5">Aminomethyl transferase family protein</fullName>
    </recommendedName>
</protein>
<keyword evidence="4" id="KW-1185">Reference proteome</keyword>
<dbReference type="SUPFAM" id="SSF101790">
    <property type="entry name" value="Aminomethyltransferase beta-barrel domain"/>
    <property type="match status" value="1"/>
</dbReference>
<evidence type="ECO:0000259" key="2">
    <source>
        <dbReference type="Pfam" id="PF08669"/>
    </source>
</evidence>
<sequence>MKTDIDVSTGYRALRHGTGLLDHAGTGLFRVAGPGAGKFVGTASSRNADFLLEGQIAVALLLRANGTVVAEALIHCDGAEYLLEVWPAQRDAAAEHLRSLAETVPDVTVTDVGERYRVLAVEGPESYRIAKKYLSFPISSMAYRSFAVERWNDADLLISRTGVTGEYGYKLHAPAEAADELSAELAELGAQRAGPDALDICRMEMRFVNLEREGGPDPFTPFDVGLQWMVDFQHEFLGRDAALRIWEQGPERSPICWKADASVTAVPERGAPLLIGGIVVGAVSHAVWSPSLERVIGTARVDRAVAASGVEFLIDDAQARSISAPFLVPSSFGRPLE</sequence>
<evidence type="ECO:0008006" key="5">
    <source>
        <dbReference type="Google" id="ProtNLM"/>
    </source>
</evidence>
<accession>A0A6G9YE87</accession>
<dbReference type="EMBL" id="CP046172">
    <property type="protein sequence ID" value="QIS11595.1"/>
    <property type="molecule type" value="Genomic_DNA"/>
</dbReference>
<dbReference type="AlphaFoldDB" id="A0A6G9YE87"/>
<dbReference type="PANTHER" id="PTHR43757">
    <property type="entry name" value="AMINOMETHYLTRANSFERASE"/>
    <property type="match status" value="1"/>
</dbReference>
<dbReference type="RefSeq" id="WP_167474386.1">
    <property type="nucleotide sequence ID" value="NZ_CP046172.1"/>
</dbReference>
<dbReference type="GO" id="GO:0005829">
    <property type="term" value="C:cytosol"/>
    <property type="evidence" value="ECO:0007669"/>
    <property type="project" value="TreeGrafter"/>
</dbReference>
<dbReference type="SUPFAM" id="SSF103025">
    <property type="entry name" value="Folate-binding domain"/>
    <property type="match status" value="1"/>
</dbReference>
<dbReference type="InterPro" id="IPR013977">
    <property type="entry name" value="GcvT_C"/>
</dbReference>
<reference evidence="3 4" key="1">
    <citation type="journal article" date="2019" name="ACS Chem. Biol.">
        <title>Identification and Mobilization of a Cryptic Antibiotic Biosynthesis Gene Locus from a Human-Pathogenic Nocardia Isolate.</title>
        <authorList>
            <person name="Herisse M."/>
            <person name="Ishida K."/>
            <person name="Porter J.L."/>
            <person name="Howden B."/>
            <person name="Hertweck C."/>
            <person name="Stinear T.P."/>
            <person name="Pidot S.J."/>
        </authorList>
    </citation>
    <scope>NUCLEOTIDE SEQUENCE [LARGE SCALE GENOMIC DNA]</scope>
    <source>
        <strain evidence="3 4">AUSMDU00012717</strain>
    </source>
</reference>
<dbReference type="PIRSF" id="PIRSF006487">
    <property type="entry name" value="GcvT"/>
    <property type="match status" value="1"/>
</dbReference>